<gene>
    <name evidence="1" type="ORF">F4821DRAFT_243574</name>
</gene>
<dbReference type="EMBL" id="MU394343">
    <property type="protein sequence ID" value="KAI6083999.1"/>
    <property type="molecule type" value="Genomic_DNA"/>
</dbReference>
<keyword evidence="2" id="KW-1185">Reference proteome</keyword>
<organism evidence="1 2">
    <name type="scientific">Hypoxylon rubiginosum</name>
    <dbReference type="NCBI Taxonomy" id="110542"/>
    <lineage>
        <taxon>Eukaryota</taxon>
        <taxon>Fungi</taxon>
        <taxon>Dikarya</taxon>
        <taxon>Ascomycota</taxon>
        <taxon>Pezizomycotina</taxon>
        <taxon>Sordariomycetes</taxon>
        <taxon>Xylariomycetidae</taxon>
        <taxon>Xylariales</taxon>
        <taxon>Hypoxylaceae</taxon>
        <taxon>Hypoxylon</taxon>
    </lineage>
</organism>
<comment type="caution">
    <text evidence="1">The sequence shown here is derived from an EMBL/GenBank/DDBJ whole genome shotgun (WGS) entry which is preliminary data.</text>
</comment>
<reference evidence="1 2" key="1">
    <citation type="journal article" date="2022" name="New Phytol.">
        <title>Ecological generalism drives hyperdiversity of secondary metabolite gene clusters in xylarialean endophytes.</title>
        <authorList>
            <person name="Franco M.E.E."/>
            <person name="Wisecaver J.H."/>
            <person name="Arnold A.E."/>
            <person name="Ju Y.M."/>
            <person name="Slot J.C."/>
            <person name="Ahrendt S."/>
            <person name="Moore L.P."/>
            <person name="Eastman K.E."/>
            <person name="Scott K."/>
            <person name="Konkel Z."/>
            <person name="Mondo S.J."/>
            <person name="Kuo A."/>
            <person name="Hayes R.D."/>
            <person name="Haridas S."/>
            <person name="Andreopoulos B."/>
            <person name="Riley R."/>
            <person name="LaButti K."/>
            <person name="Pangilinan J."/>
            <person name="Lipzen A."/>
            <person name="Amirebrahimi M."/>
            <person name="Yan J."/>
            <person name="Adam C."/>
            <person name="Keymanesh K."/>
            <person name="Ng V."/>
            <person name="Louie K."/>
            <person name="Northen T."/>
            <person name="Drula E."/>
            <person name="Henrissat B."/>
            <person name="Hsieh H.M."/>
            <person name="Youens-Clark K."/>
            <person name="Lutzoni F."/>
            <person name="Miadlikowska J."/>
            <person name="Eastwood D.C."/>
            <person name="Hamelin R.C."/>
            <person name="Grigoriev I.V."/>
            <person name="U'Ren J.M."/>
        </authorList>
    </citation>
    <scope>NUCLEOTIDE SEQUENCE [LARGE SCALE GENOMIC DNA]</scope>
    <source>
        <strain evidence="1 2">ER1909</strain>
    </source>
</reference>
<proteinExistence type="predicted"/>
<name>A0ACC0CUD5_9PEZI</name>
<protein>
    <submittedName>
        <fullName evidence="1">Uncharacterized protein</fullName>
    </submittedName>
</protein>
<dbReference type="Proteomes" id="UP001497680">
    <property type="component" value="Unassembled WGS sequence"/>
</dbReference>
<sequence>MRFSFAKTTTLALLGLGQVFLGANGAPTSLTQFGAARLYDNSVAVLSLAFKVGSGKGDYSQHGEWKDDGSKGETVTSGGVYPLEEVHDVFRHGSRYRIKRSIYDVYAEDLYVDKIGIQNDKDDRCIAVFEAWNKEDKAEGPDKEYLTDIMMALWNKREGHRTSDLNTIRFVTVTNTETKAAIKSAAYLMGKTENDGFTISSSAKEGTDEKSAFDVLLGSKFGQVSDRIRKDFLENKRISLFEISPGSIHNLVVKF</sequence>
<feature type="non-terminal residue" evidence="1">
    <location>
        <position position="255"/>
    </location>
</feature>
<accession>A0ACC0CUD5</accession>
<evidence type="ECO:0000313" key="1">
    <source>
        <dbReference type="EMBL" id="KAI6083999.1"/>
    </source>
</evidence>
<evidence type="ECO:0000313" key="2">
    <source>
        <dbReference type="Proteomes" id="UP001497680"/>
    </source>
</evidence>